<evidence type="ECO:0000256" key="2">
    <source>
        <dbReference type="PIRSR" id="PIRSR603542-1"/>
    </source>
</evidence>
<feature type="domain" description="4'-phosphopantetheinyl transferase N-terminal" evidence="6">
    <location>
        <begin position="27"/>
        <end position="93"/>
    </location>
</feature>
<feature type="binding site" evidence="3">
    <location>
        <position position="106"/>
    </location>
    <ligand>
        <name>Mg(2+)</name>
        <dbReference type="ChEBI" id="CHEBI:18420"/>
    </ligand>
</feature>
<reference evidence="7 8" key="1">
    <citation type="submission" date="2016-08" db="EMBL/GenBank/DDBJ databases">
        <title>Complete genome sequence of Streptomyces agglomeratus strain 6-3-2, a novel anti-MRSA actinomycete isolated from Wuli of Tebit, China.</title>
        <authorList>
            <person name="Chen X."/>
        </authorList>
    </citation>
    <scope>NUCLEOTIDE SEQUENCE [LARGE SCALE GENOMIC DNA]</scope>
    <source>
        <strain evidence="7 8">6-3-2</strain>
    </source>
</reference>
<evidence type="ECO:0000313" key="7">
    <source>
        <dbReference type="EMBL" id="OEJ27990.1"/>
    </source>
</evidence>
<feature type="binding site" evidence="2">
    <location>
        <position position="39"/>
    </location>
    <ligand>
        <name>CoA</name>
        <dbReference type="ChEBI" id="CHEBI:57287"/>
    </ligand>
</feature>
<organism evidence="7 8">
    <name type="scientific">Streptomyces agglomeratus</name>
    <dbReference type="NCBI Taxonomy" id="285458"/>
    <lineage>
        <taxon>Bacteria</taxon>
        <taxon>Bacillati</taxon>
        <taxon>Actinomycetota</taxon>
        <taxon>Actinomycetes</taxon>
        <taxon>Kitasatosporales</taxon>
        <taxon>Streptomycetaceae</taxon>
        <taxon>Streptomyces</taxon>
    </lineage>
</organism>
<feature type="domain" description="4'-phosphopantetheinyl transferase" evidence="5">
    <location>
        <begin position="101"/>
        <end position="178"/>
    </location>
</feature>
<dbReference type="PRINTS" id="PR01399">
    <property type="entry name" value="ENTSNTHTASED"/>
</dbReference>
<protein>
    <recommendedName>
        <fullName evidence="9">4'-phosphopantetheinyl transferase</fullName>
    </recommendedName>
</protein>
<accession>A0A1E5PEL8</accession>
<dbReference type="RefSeq" id="WP_069929838.1">
    <property type="nucleotide sequence ID" value="NZ_MEHI01000001.1"/>
</dbReference>
<evidence type="ECO:0000256" key="1">
    <source>
        <dbReference type="ARBA" id="ARBA00022679"/>
    </source>
</evidence>
<keyword evidence="3" id="KW-0479">Metal-binding</keyword>
<feature type="binding site" evidence="2">
    <location>
        <position position="164"/>
    </location>
    <ligand>
        <name>CoA</name>
        <dbReference type="ChEBI" id="CHEBI:57287"/>
    </ligand>
</feature>
<evidence type="ECO:0000313" key="8">
    <source>
        <dbReference type="Proteomes" id="UP000095759"/>
    </source>
</evidence>
<feature type="binding site" evidence="2">
    <location>
        <position position="154"/>
    </location>
    <ligand>
        <name>CoA</name>
        <dbReference type="ChEBI" id="CHEBI:57287"/>
    </ligand>
</feature>
<dbReference type="InterPro" id="IPR037143">
    <property type="entry name" value="4-PPantetheinyl_Trfase_dom_sf"/>
</dbReference>
<dbReference type="GO" id="GO:0000287">
    <property type="term" value="F:magnesium ion binding"/>
    <property type="evidence" value="ECO:0007669"/>
    <property type="project" value="InterPro"/>
</dbReference>
<evidence type="ECO:0000259" key="5">
    <source>
        <dbReference type="Pfam" id="PF01648"/>
    </source>
</evidence>
<comment type="caution">
    <text evidence="7">The sequence shown here is derived from an EMBL/GenBank/DDBJ whole genome shotgun (WGS) entry which is preliminary data.</text>
</comment>
<feature type="binding site" evidence="3">
    <location>
        <position position="105"/>
    </location>
    <ligand>
        <name>Mg(2+)</name>
        <dbReference type="ChEBI" id="CHEBI:18420"/>
    </ligand>
</feature>
<evidence type="ECO:0000256" key="3">
    <source>
        <dbReference type="PIRSR" id="PIRSR603542-2"/>
    </source>
</evidence>
<feature type="region of interest" description="Disordered" evidence="4">
    <location>
        <begin position="219"/>
        <end position="265"/>
    </location>
</feature>
<dbReference type="InterPro" id="IPR041354">
    <property type="entry name" value="4PPT_N"/>
</dbReference>
<dbReference type="GO" id="GO:0009239">
    <property type="term" value="P:enterobactin biosynthetic process"/>
    <property type="evidence" value="ECO:0007669"/>
    <property type="project" value="InterPro"/>
</dbReference>
<dbReference type="Proteomes" id="UP000095759">
    <property type="component" value="Unassembled WGS sequence"/>
</dbReference>
<dbReference type="PANTHER" id="PTHR38096:SF1">
    <property type="entry name" value="ENTEROBACTIN SYNTHASE COMPONENT D"/>
    <property type="match status" value="1"/>
</dbReference>
<dbReference type="InterPro" id="IPR008278">
    <property type="entry name" value="4-PPantetheinyl_Trfase_dom"/>
</dbReference>
<dbReference type="Gene3D" id="3.90.470.20">
    <property type="entry name" value="4'-phosphopantetheinyl transferase domain"/>
    <property type="match status" value="1"/>
</dbReference>
<dbReference type="OrthoDB" id="8210607at2"/>
<dbReference type="STRING" id="285458.BGM19_07465"/>
<dbReference type="Pfam" id="PF01648">
    <property type="entry name" value="ACPS"/>
    <property type="match status" value="1"/>
</dbReference>
<dbReference type="SUPFAM" id="SSF56214">
    <property type="entry name" value="4'-phosphopantetheinyl transferase"/>
    <property type="match status" value="1"/>
</dbReference>
<feature type="binding site" evidence="3">
    <location>
        <position position="107"/>
    </location>
    <ligand>
        <name>Mg(2+)</name>
        <dbReference type="ChEBI" id="CHEBI:18420"/>
    </ligand>
</feature>
<gene>
    <name evidence="7" type="ORF">AS594_29360</name>
</gene>
<dbReference type="GO" id="GO:0009366">
    <property type="term" value="C:enterobactin synthetase complex"/>
    <property type="evidence" value="ECO:0007669"/>
    <property type="project" value="InterPro"/>
</dbReference>
<feature type="binding site" evidence="2">
    <location>
        <position position="150"/>
    </location>
    <ligand>
        <name>CoA</name>
        <dbReference type="ChEBI" id="CHEBI:57287"/>
    </ligand>
</feature>
<dbReference type="GO" id="GO:0008897">
    <property type="term" value="F:holo-[acyl-carrier-protein] synthase activity"/>
    <property type="evidence" value="ECO:0007669"/>
    <property type="project" value="InterPro"/>
</dbReference>
<feature type="binding site" evidence="2">
    <location>
        <begin position="83"/>
        <end position="84"/>
    </location>
    <ligand>
        <name>CoA</name>
        <dbReference type="ChEBI" id="CHEBI:57287"/>
    </ligand>
</feature>
<dbReference type="GO" id="GO:0005886">
    <property type="term" value="C:plasma membrane"/>
    <property type="evidence" value="ECO:0007669"/>
    <property type="project" value="TreeGrafter"/>
</dbReference>
<feature type="compositionally biased region" description="Low complexity" evidence="4">
    <location>
        <begin position="219"/>
        <end position="233"/>
    </location>
</feature>
<dbReference type="PANTHER" id="PTHR38096">
    <property type="entry name" value="ENTEROBACTIN SYNTHASE COMPONENT D"/>
    <property type="match status" value="1"/>
</dbReference>
<feature type="binding site" evidence="2">
    <location>
        <position position="47"/>
    </location>
    <ligand>
        <name>CoA</name>
        <dbReference type="ChEBI" id="CHEBI:57287"/>
    </ligand>
</feature>
<evidence type="ECO:0000256" key="4">
    <source>
        <dbReference type="SAM" id="MobiDB-lite"/>
    </source>
</evidence>
<keyword evidence="1" id="KW-0808">Transferase</keyword>
<evidence type="ECO:0000259" key="6">
    <source>
        <dbReference type="Pfam" id="PF17837"/>
    </source>
</evidence>
<name>A0A1E5PEL8_9ACTN</name>
<dbReference type="Pfam" id="PF17837">
    <property type="entry name" value="4PPT_N"/>
    <property type="match status" value="1"/>
</dbReference>
<evidence type="ECO:0008006" key="9">
    <source>
        <dbReference type="Google" id="ProtNLM"/>
    </source>
</evidence>
<keyword evidence="8" id="KW-1185">Reference proteome</keyword>
<dbReference type="AlphaFoldDB" id="A0A1E5PEL8"/>
<dbReference type="EMBL" id="MEHJ01000001">
    <property type="protein sequence ID" value="OEJ27990.1"/>
    <property type="molecule type" value="Genomic_DNA"/>
</dbReference>
<proteinExistence type="predicted"/>
<sequence length="265" mass="28479">MIERVLPEPVATAEVFGDVDGAGLFPAERALVARAVRSRQREFATGRYCARRALAGLGLPARPLLWGTKGAPLWPEAVRGSITHCAGYRAAAVVHLSRMASVGIDAEPHHPLPEGVLGAVARPAEEARIAQLALREPEVHWGRLLFSAKESVYKAWYPLTGLPLRFGQVRVDWFPDRQEFTAHVAPVPDASTRDGGPAPRELSGRWLVERGIVVTAVTVPGQRGPVPGGPARQSYLPGLLEREGRRHGGSPDAPPSGVSDACRSE</sequence>
<keyword evidence="3" id="KW-0460">Magnesium</keyword>
<feature type="binding site" evidence="2">
    <location>
        <position position="105"/>
    </location>
    <ligand>
        <name>CoA</name>
        <dbReference type="ChEBI" id="CHEBI:57287"/>
    </ligand>
</feature>
<dbReference type="InterPro" id="IPR003542">
    <property type="entry name" value="Enbac_synth_compD-like"/>
</dbReference>
<comment type="cofactor">
    <cofactor evidence="3">
        <name>Mg(2+)</name>
        <dbReference type="ChEBI" id="CHEBI:18420"/>
    </cofactor>
</comment>